<reference evidence="2" key="1">
    <citation type="submission" date="2020-06" db="EMBL/GenBank/DDBJ databases">
        <authorList>
            <person name="Li T."/>
            <person name="Hu X."/>
            <person name="Zhang T."/>
            <person name="Song X."/>
            <person name="Zhang H."/>
            <person name="Dai N."/>
            <person name="Sheng W."/>
            <person name="Hou X."/>
            <person name="Wei L."/>
        </authorList>
    </citation>
    <scope>NUCLEOTIDE SEQUENCE</scope>
    <source>
        <strain evidence="2">G02</strain>
        <tissue evidence="2">Leaf</tissue>
    </source>
</reference>
<proteinExistence type="predicted"/>
<organism evidence="2">
    <name type="scientific">Sesamum radiatum</name>
    <name type="common">Black benniseed</name>
    <dbReference type="NCBI Taxonomy" id="300843"/>
    <lineage>
        <taxon>Eukaryota</taxon>
        <taxon>Viridiplantae</taxon>
        <taxon>Streptophyta</taxon>
        <taxon>Embryophyta</taxon>
        <taxon>Tracheophyta</taxon>
        <taxon>Spermatophyta</taxon>
        <taxon>Magnoliopsida</taxon>
        <taxon>eudicotyledons</taxon>
        <taxon>Gunneridae</taxon>
        <taxon>Pentapetalae</taxon>
        <taxon>asterids</taxon>
        <taxon>lamiids</taxon>
        <taxon>Lamiales</taxon>
        <taxon>Pedaliaceae</taxon>
        <taxon>Sesamum</taxon>
    </lineage>
</organism>
<name>A0AAW2R343_SESRA</name>
<gene>
    <name evidence="2" type="ORF">Sradi_3364100</name>
</gene>
<feature type="region of interest" description="Disordered" evidence="1">
    <location>
        <begin position="1"/>
        <end position="27"/>
    </location>
</feature>
<evidence type="ECO:0000313" key="2">
    <source>
        <dbReference type="EMBL" id="KAL0374484.1"/>
    </source>
</evidence>
<evidence type="ECO:0000256" key="1">
    <source>
        <dbReference type="SAM" id="MobiDB-lite"/>
    </source>
</evidence>
<protein>
    <submittedName>
        <fullName evidence="2">Uncharacterized protein</fullName>
    </submittedName>
</protein>
<sequence>MSSGRPPVPCGRGRSRGPQLPATSSDASRIGGAMMLDYLLGHRHLRRPASSLLYQKLLQSHHHHNQSPHHQRASTSASMMLGTLPPPMAVSEVGASGAPTLLVREMKITYWWDCDNKSMFRVFHIFAGKYIQKTFSVVRSSLVKPLWLANEI</sequence>
<reference evidence="2" key="2">
    <citation type="journal article" date="2024" name="Plant">
        <title>Genomic evolution and insights into agronomic trait innovations of Sesamum species.</title>
        <authorList>
            <person name="Miao H."/>
            <person name="Wang L."/>
            <person name="Qu L."/>
            <person name="Liu H."/>
            <person name="Sun Y."/>
            <person name="Le M."/>
            <person name="Wang Q."/>
            <person name="Wei S."/>
            <person name="Zheng Y."/>
            <person name="Lin W."/>
            <person name="Duan Y."/>
            <person name="Cao H."/>
            <person name="Xiong S."/>
            <person name="Wang X."/>
            <person name="Wei L."/>
            <person name="Li C."/>
            <person name="Ma Q."/>
            <person name="Ju M."/>
            <person name="Zhao R."/>
            <person name="Li G."/>
            <person name="Mu C."/>
            <person name="Tian Q."/>
            <person name="Mei H."/>
            <person name="Zhang T."/>
            <person name="Gao T."/>
            <person name="Zhang H."/>
        </authorList>
    </citation>
    <scope>NUCLEOTIDE SEQUENCE</scope>
    <source>
        <strain evidence="2">G02</strain>
    </source>
</reference>
<comment type="caution">
    <text evidence="2">The sequence shown here is derived from an EMBL/GenBank/DDBJ whole genome shotgun (WGS) entry which is preliminary data.</text>
</comment>
<dbReference type="EMBL" id="JACGWJ010000014">
    <property type="protein sequence ID" value="KAL0374484.1"/>
    <property type="molecule type" value="Genomic_DNA"/>
</dbReference>
<dbReference type="AlphaFoldDB" id="A0AAW2R343"/>
<accession>A0AAW2R343</accession>